<name>A0A0K2TVN6_LEPSM</name>
<organism evidence="1">
    <name type="scientific">Lepeophtheirus salmonis</name>
    <name type="common">Salmon louse</name>
    <name type="synonym">Caligus salmonis</name>
    <dbReference type="NCBI Taxonomy" id="72036"/>
    <lineage>
        <taxon>Eukaryota</taxon>
        <taxon>Metazoa</taxon>
        <taxon>Ecdysozoa</taxon>
        <taxon>Arthropoda</taxon>
        <taxon>Crustacea</taxon>
        <taxon>Multicrustacea</taxon>
        <taxon>Hexanauplia</taxon>
        <taxon>Copepoda</taxon>
        <taxon>Siphonostomatoida</taxon>
        <taxon>Caligidae</taxon>
        <taxon>Lepeophtheirus</taxon>
    </lineage>
</organism>
<dbReference type="EMBL" id="HACA01012514">
    <property type="protein sequence ID" value="CDW29875.1"/>
    <property type="molecule type" value="Transcribed_RNA"/>
</dbReference>
<feature type="non-terminal residue" evidence="1">
    <location>
        <position position="220"/>
    </location>
</feature>
<sequence length="220" mass="25818">TCSETSWRRGKGQKVVSYSYYPSISRSMAKKRKYFEGILANAKSLHIYYPGWIMRVYYDLHDFHPQLKELCRIVCIYDHVDLCNIRHLPGKLADESLRMFGMLWRFLPVIDPHVDLLLSRDLDSRFSNRELTAVQEWMNSDKILHIMRDHPFHNVPILGGLWGANLTNKESRILWEISWKNILLDSGAWASRFSRGSDQVLLKKYDKNINASNANSFFSF</sequence>
<reference evidence="1" key="1">
    <citation type="submission" date="2014-05" db="EMBL/GenBank/DDBJ databases">
        <authorList>
            <person name="Chronopoulou M."/>
        </authorList>
    </citation>
    <scope>NUCLEOTIDE SEQUENCE</scope>
    <source>
        <tissue evidence="1">Whole organism</tissue>
    </source>
</reference>
<dbReference type="OrthoDB" id="204305at2759"/>
<proteinExistence type="predicted"/>
<protein>
    <submittedName>
        <fullName evidence="1">Uncharacterized protein</fullName>
    </submittedName>
</protein>
<feature type="non-terminal residue" evidence="1">
    <location>
        <position position="1"/>
    </location>
</feature>
<dbReference type="AlphaFoldDB" id="A0A0K2TVN6"/>
<evidence type="ECO:0000313" key="1">
    <source>
        <dbReference type="EMBL" id="CDW29875.1"/>
    </source>
</evidence>
<accession>A0A0K2TVN6</accession>